<feature type="region of interest" description="Disordered" evidence="2">
    <location>
        <begin position="105"/>
        <end position="126"/>
    </location>
</feature>
<protein>
    <submittedName>
        <fullName evidence="3">Uncharacterized protein</fullName>
    </submittedName>
</protein>
<keyword evidence="1" id="KW-0175">Coiled coil</keyword>
<dbReference type="EMBL" id="JAUUTY010000005">
    <property type="protein sequence ID" value="KAK1629985.1"/>
    <property type="molecule type" value="Genomic_DNA"/>
</dbReference>
<comment type="caution">
    <text evidence="3">The sequence shown here is derived from an EMBL/GenBank/DDBJ whole genome shotgun (WGS) entry which is preliminary data.</text>
</comment>
<evidence type="ECO:0000256" key="1">
    <source>
        <dbReference type="SAM" id="Coils"/>
    </source>
</evidence>
<dbReference type="AlphaFoldDB" id="A0AAD8VZN6"/>
<sequence>MGKKKGTAGSSASAGAAKIGRDWCASTISNREVNKLRSLGLISSAESDFRHLGSSSRPKPPKGFTVITSPPPAAKGSTGLFANEDDLEFSDDDDEVPLAKRAKLLSERTEPAKELNPSSAELTPPPRTVVAKVPVSKVNPSAGASAPPIARDYRIFATVDSVVDFADQFTRLESENVQLRKAIKTSVDQVLEANKLTAEAQNENTLLKDEVKKLKKKMKDEKEARREASILADEKEGALRESITNLLNDADMPIDRVSKLREDSMSDALSFATESSSQVHGLLQKTKGALSKLFSMMFPKLSQNKTLGEMADAFFIDSSKAIEVLKRRSRLFGAVLTFKLLMGHGLGSELEKLSKAFR</sequence>
<organism evidence="3 4">
    <name type="scientific">Lolium multiflorum</name>
    <name type="common">Italian ryegrass</name>
    <name type="synonym">Lolium perenne subsp. multiflorum</name>
    <dbReference type="NCBI Taxonomy" id="4521"/>
    <lineage>
        <taxon>Eukaryota</taxon>
        <taxon>Viridiplantae</taxon>
        <taxon>Streptophyta</taxon>
        <taxon>Embryophyta</taxon>
        <taxon>Tracheophyta</taxon>
        <taxon>Spermatophyta</taxon>
        <taxon>Magnoliopsida</taxon>
        <taxon>Liliopsida</taxon>
        <taxon>Poales</taxon>
        <taxon>Poaceae</taxon>
        <taxon>BOP clade</taxon>
        <taxon>Pooideae</taxon>
        <taxon>Poodae</taxon>
        <taxon>Poeae</taxon>
        <taxon>Poeae Chloroplast Group 2 (Poeae type)</taxon>
        <taxon>Loliodinae</taxon>
        <taxon>Loliinae</taxon>
        <taxon>Lolium</taxon>
    </lineage>
</organism>
<dbReference type="Proteomes" id="UP001231189">
    <property type="component" value="Unassembled WGS sequence"/>
</dbReference>
<keyword evidence="4" id="KW-1185">Reference proteome</keyword>
<feature type="compositionally biased region" description="Acidic residues" evidence="2">
    <location>
        <begin position="83"/>
        <end position="93"/>
    </location>
</feature>
<feature type="coiled-coil region" evidence="1">
    <location>
        <begin position="197"/>
        <end position="241"/>
    </location>
</feature>
<name>A0AAD8VZN6_LOLMU</name>
<evidence type="ECO:0000313" key="3">
    <source>
        <dbReference type="EMBL" id="KAK1629985.1"/>
    </source>
</evidence>
<proteinExistence type="predicted"/>
<evidence type="ECO:0000256" key="2">
    <source>
        <dbReference type="SAM" id="MobiDB-lite"/>
    </source>
</evidence>
<feature type="region of interest" description="Disordered" evidence="2">
    <location>
        <begin position="48"/>
        <end position="93"/>
    </location>
</feature>
<accession>A0AAD8VZN6</accession>
<reference evidence="3" key="1">
    <citation type="submission" date="2023-07" db="EMBL/GenBank/DDBJ databases">
        <title>A chromosome-level genome assembly of Lolium multiflorum.</title>
        <authorList>
            <person name="Chen Y."/>
            <person name="Copetti D."/>
            <person name="Kolliker R."/>
            <person name="Studer B."/>
        </authorList>
    </citation>
    <scope>NUCLEOTIDE SEQUENCE</scope>
    <source>
        <strain evidence="3">02402/16</strain>
        <tissue evidence="3">Leaf</tissue>
    </source>
</reference>
<gene>
    <name evidence="3" type="ORF">QYE76_004300</name>
</gene>
<evidence type="ECO:0000313" key="4">
    <source>
        <dbReference type="Proteomes" id="UP001231189"/>
    </source>
</evidence>